<dbReference type="InterPro" id="IPR047140">
    <property type="entry name" value="LabA"/>
</dbReference>
<dbReference type="STRING" id="1125712.HMPREF1316_1365"/>
<evidence type="ECO:0000259" key="1">
    <source>
        <dbReference type="Pfam" id="PF01936"/>
    </source>
</evidence>
<keyword evidence="3" id="KW-1185">Reference proteome</keyword>
<comment type="caution">
    <text evidence="2">The sequence shown here is derived from an EMBL/GenBank/DDBJ whole genome shotgun (WGS) entry which is preliminary data.</text>
</comment>
<dbReference type="RefSeq" id="WP_021727016.1">
    <property type="nucleotide sequence ID" value="NZ_AWEZ01000064.1"/>
</dbReference>
<dbReference type="Proteomes" id="UP000016638">
    <property type="component" value="Unassembled WGS sequence"/>
</dbReference>
<sequence length="168" mass="19029">MRVAVFVDGANYTYMQRNLGWYVDTRKLLDYCARFGTIDDAYYYTGTDASSDSQQGYLTALTHMGYALVTKPVKVIYDSETDSSIRKANLDVEIVLDMFTTIDTYDMAVLVSGDGDFKRALELLRARGKKFKVIATDGLVAREIRGICGMHYVKLEDIRDEVEKVERG</sequence>
<gene>
    <name evidence="2" type="ORF">HMPREF1316_1365</name>
</gene>
<dbReference type="Gene3D" id="3.40.50.1010">
    <property type="entry name" value="5'-nuclease"/>
    <property type="match status" value="1"/>
</dbReference>
<dbReference type="AlphaFoldDB" id="U2UTV8"/>
<evidence type="ECO:0000313" key="2">
    <source>
        <dbReference type="EMBL" id="ERL06562.1"/>
    </source>
</evidence>
<dbReference type="EMBL" id="AWEZ01000064">
    <property type="protein sequence ID" value="ERL06562.1"/>
    <property type="molecule type" value="Genomic_DNA"/>
</dbReference>
<dbReference type="eggNOG" id="COG1432">
    <property type="taxonomic scope" value="Bacteria"/>
</dbReference>
<dbReference type="Pfam" id="PF01936">
    <property type="entry name" value="NYN"/>
    <property type="match status" value="1"/>
</dbReference>
<dbReference type="PANTHER" id="PTHR35458">
    <property type="entry name" value="SLR0755 PROTEIN"/>
    <property type="match status" value="1"/>
</dbReference>
<dbReference type="GO" id="GO:0004540">
    <property type="term" value="F:RNA nuclease activity"/>
    <property type="evidence" value="ECO:0007669"/>
    <property type="project" value="InterPro"/>
</dbReference>
<accession>U2UTV8</accession>
<dbReference type="PATRIC" id="fig|1125712.3.peg.2130"/>
<protein>
    <submittedName>
        <fullName evidence="2">NYN domain protein</fullName>
    </submittedName>
</protein>
<dbReference type="CDD" id="cd10911">
    <property type="entry name" value="PIN_LabA"/>
    <property type="match status" value="1"/>
</dbReference>
<organism evidence="2 3">
    <name type="scientific">Olsenella profusa F0195</name>
    <dbReference type="NCBI Taxonomy" id="1125712"/>
    <lineage>
        <taxon>Bacteria</taxon>
        <taxon>Bacillati</taxon>
        <taxon>Actinomycetota</taxon>
        <taxon>Coriobacteriia</taxon>
        <taxon>Coriobacteriales</taxon>
        <taxon>Atopobiaceae</taxon>
        <taxon>Olsenella</taxon>
    </lineage>
</organism>
<dbReference type="InterPro" id="IPR021139">
    <property type="entry name" value="NYN"/>
</dbReference>
<dbReference type="PANTHER" id="PTHR35458:SF2">
    <property type="entry name" value="SLR0755 PROTEIN"/>
    <property type="match status" value="1"/>
</dbReference>
<dbReference type="OrthoDB" id="9794137at2"/>
<proteinExistence type="predicted"/>
<name>U2UTV8_9ACTN</name>
<evidence type="ECO:0000313" key="3">
    <source>
        <dbReference type="Proteomes" id="UP000016638"/>
    </source>
</evidence>
<reference evidence="2 3" key="1">
    <citation type="submission" date="2013-08" db="EMBL/GenBank/DDBJ databases">
        <authorList>
            <person name="Durkin A.S."/>
            <person name="Haft D.R."/>
            <person name="McCorrison J."/>
            <person name="Torralba M."/>
            <person name="Gillis M."/>
            <person name="Haft D.H."/>
            <person name="Methe B."/>
            <person name="Sutton G."/>
            <person name="Nelson K.E."/>
        </authorList>
    </citation>
    <scope>NUCLEOTIDE SEQUENCE [LARGE SCALE GENOMIC DNA]</scope>
    <source>
        <strain evidence="2 3">F0195</strain>
    </source>
</reference>
<feature type="domain" description="NYN" evidence="1">
    <location>
        <begin position="2"/>
        <end position="151"/>
    </location>
</feature>